<evidence type="ECO:0008006" key="4">
    <source>
        <dbReference type="Google" id="ProtNLM"/>
    </source>
</evidence>
<dbReference type="Proteomes" id="UP001174934">
    <property type="component" value="Unassembled WGS sequence"/>
</dbReference>
<reference evidence="2" key="1">
    <citation type="submission" date="2023-06" db="EMBL/GenBank/DDBJ databases">
        <title>Genome-scale phylogeny and comparative genomics of the fungal order Sordariales.</title>
        <authorList>
            <consortium name="Lawrence Berkeley National Laboratory"/>
            <person name="Hensen N."/>
            <person name="Bonometti L."/>
            <person name="Westerberg I."/>
            <person name="Brannstrom I.O."/>
            <person name="Guillou S."/>
            <person name="Cros-Aarteil S."/>
            <person name="Calhoun S."/>
            <person name="Haridas S."/>
            <person name="Kuo A."/>
            <person name="Mondo S."/>
            <person name="Pangilinan J."/>
            <person name="Riley R."/>
            <person name="LaButti K."/>
            <person name="Andreopoulos B."/>
            <person name="Lipzen A."/>
            <person name="Chen C."/>
            <person name="Yanf M."/>
            <person name="Daum C."/>
            <person name="Ng V."/>
            <person name="Clum A."/>
            <person name="Steindorff A."/>
            <person name="Ohm R."/>
            <person name="Martin F."/>
            <person name="Silar P."/>
            <person name="Natvig D."/>
            <person name="Lalanne C."/>
            <person name="Gautier V."/>
            <person name="Ament-velasquez S.L."/>
            <person name="Kruys A."/>
            <person name="Hutchinson M.I."/>
            <person name="Powell A.J."/>
            <person name="Barry K."/>
            <person name="Miller A.N."/>
            <person name="Grigoriev I.V."/>
            <person name="Debuchy R."/>
            <person name="Gladieux P."/>
            <person name="Thoren M.H."/>
            <person name="Johannesson H."/>
        </authorList>
    </citation>
    <scope>NUCLEOTIDE SEQUENCE</scope>
    <source>
        <strain evidence="2">SMH3391-2</strain>
    </source>
</reference>
<protein>
    <recommendedName>
        <fullName evidence="4">Secreted protein</fullName>
    </recommendedName>
</protein>
<keyword evidence="3" id="KW-1185">Reference proteome</keyword>
<evidence type="ECO:0000313" key="2">
    <source>
        <dbReference type="EMBL" id="KAK0612974.1"/>
    </source>
</evidence>
<dbReference type="EMBL" id="JAULSR010000008">
    <property type="protein sequence ID" value="KAK0612974.1"/>
    <property type="molecule type" value="Genomic_DNA"/>
</dbReference>
<evidence type="ECO:0000256" key="1">
    <source>
        <dbReference type="SAM" id="SignalP"/>
    </source>
</evidence>
<name>A0AA39U7T1_9PEZI</name>
<gene>
    <name evidence="2" type="ORF">B0T17DRAFT_511336</name>
</gene>
<accession>A0AA39U7T1</accession>
<feature type="signal peptide" evidence="1">
    <location>
        <begin position="1"/>
        <end position="29"/>
    </location>
</feature>
<organism evidence="2 3">
    <name type="scientific">Bombardia bombarda</name>
    <dbReference type="NCBI Taxonomy" id="252184"/>
    <lineage>
        <taxon>Eukaryota</taxon>
        <taxon>Fungi</taxon>
        <taxon>Dikarya</taxon>
        <taxon>Ascomycota</taxon>
        <taxon>Pezizomycotina</taxon>
        <taxon>Sordariomycetes</taxon>
        <taxon>Sordariomycetidae</taxon>
        <taxon>Sordariales</taxon>
        <taxon>Lasiosphaeriaceae</taxon>
        <taxon>Bombardia</taxon>
    </lineage>
</organism>
<dbReference type="AlphaFoldDB" id="A0AA39U7T1"/>
<feature type="chain" id="PRO_5041417023" description="Secreted protein" evidence="1">
    <location>
        <begin position="30"/>
        <end position="166"/>
    </location>
</feature>
<proteinExistence type="predicted"/>
<sequence length="166" mass="18529">MGEGGGCLLKMCTVCPLCLLWWLVDCANGVDCATRVFWSRRLREGKPLECLVVLLNKEAWWPSPVPEAANREAARLPLPWGPLSHLGVAARDRTIPRQPTSQEAERRQGGVHFSPCCRLTSSSPIFQWLQDIIIIDILGGSMAITAARDFRVLERAKRHGQAKRQS</sequence>
<evidence type="ECO:0000313" key="3">
    <source>
        <dbReference type="Proteomes" id="UP001174934"/>
    </source>
</evidence>
<comment type="caution">
    <text evidence="2">The sequence shown here is derived from an EMBL/GenBank/DDBJ whole genome shotgun (WGS) entry which is preliminary data.</text>
</comment>
<keyword evidence="1" id="KW-0732">Signal</keyword>